<feature type="region of interest" description="Disordered" evidence="1">
    <location>
        <begin position="193"/>
        <end position="246"/>
    </location>
</feature>
<evidence type="ECO:0000256" key="1">
    <source>
        <dbReference type="SAM" id="MobiDB-lite"/>
    </source>
</evidence>
<dbReference type="AlphaFoldDB" id="A0AA45BCC0"/>
<gene>
    <name evidence="4" type="ORF">C6T65_21055</name>
</gene>
<dbReference type="EMBL" id="PVHK01000156">
    <property type="protein sequence ID" value="PRH40423.1"/>
    <property type="molecule type" value="Genomic_DNA"/>
</dbReference>
<feature type="compositionally biased region" description="Basic and acidic residues" evidence="1">
    <location>
        <begin position="236"/>
        <end position="246"/>
    </location>
</feature>
<dbReference type="Proteomes" id="UP000237632">
    <property type="component" value="Unassembled WGS sequence"/>
</dbReference>
<name>A0AA45BCC0_BURVI</name>
<keyword evidence="2" id="KW-0732">Signal</keyword>
<evidence type="ECO:0000313" key="4">
    <source>
        <dbReference type="EMBL" id="PRH40423.1"/>
    </source>
</evidence>
<feature type="signal peptide" evidence="2">
    <location>
        <begin position="1"/>
        <end position="24"/>
    </location>
</feature>
<organism evidence="4 5">
    <name type="scientific">Burkholderia vietnamiensis</name>
    <dbReference type="NCBI Taxonomy" id="60552"/>
    <lineage>
        <taxon>Bacteria</taxon>
        <taxon>Pseudomonadati</taxon>
        <taxon>Pseudomonadota</taxon>
        <taxon>Betaproteobacteria</taxon>
        <taxon>Burkholderiales</taxon>
        <taxon>Burkholderiaceae</taxon>
        <taxon>Burkholderia</taxon>
        <taxon>Burkholderia cepacia complex</taxon>
    </lineage>
</organism>
<reference evidence="4 5" key="1">
    <citation type="submission" date="2018-03" db="EMBL/GenBank/DDBJ databases">
        <authorList>
            <person name="Nguyen K."/>
            <person name="Fouts D."/>
            <person name="Sutton G."/>
        </authorList>
    </citation>
    <scope>NUCLEOTIDE SEQUENCE [LARGE SCALE GENOMIC DNA]</scope>
    <source>
        <strain evidence="4 5">AU3578</strain>
    </source>
</reference>
<dbReference type="InterPro" id="IPR008258">
    <property type="entry name" value="Transglycosylase_SLT_dom_1"/>
</dbReference>
<dbReference type="RefSeq" id="WP_105856845.1">
    <property type="nucleotide sequence ID" value="NZ_PVHK01000156.1"/>
</dbReference>
<dbReference type="CDD" id="cd16892">
    <property type="entry name" value="LT_VirB1-like"/>
    <property type="match status" value="1"/>
</dbReference>
<evidence type="ECO:0000256" key="2">
    <source>
        <dbReference type="SAM" id="SignalP"/>
    </source>
</evidence>
<feature type="domain" description="Transglycosylase SLT" evidence="3">
    <location>
        <begin position="42"/>
        <end position="166"/>
    </location>
</feature>
<dbReference type="Pfam" id="PF01464">
    <property type="entry name" value="SLT"/>
    <property type="match status" value="1"/>
</dbReference>
<evidence type="ECO:0000259" key="3">
    <source>
        <dbReference type="Pfam" id="PF01464"/>
    </source>
</evidence>
<protein>
    <submittedName>
        <fullName evidence="4">Transglycosylase</fullName>
    </submittedName>
</protein>
<dbReference type="SUPFAM" id="SSF53955">
    <property type="entry name" value="Lysozyme-like"/>
    <property type="match status" value="1"/>
</dbReference>
<accession>A0AA45BCC0</accession>
<dbReference type="InterPro" id="IPR023346">
    <property type="entry name" value="Lysozyme-like_dom_sf"/>
</dbReference>
<proteinExistence type="predicted"/>
<dbReference type="Gene3D" id="1.10.530.10">
    <property type="match status" value="1"/>
</dbReference>
<evidence type="ECO:0000313" key="5">
    <source>
        <dbReference type="Proteomes" id="UP000237632"/>
    </source>
</evidence>
<feature type="chain" id="PRO_5041419511" evidence="2">
    <location>
        <begin position="25"/>
        <end position="246"/>
    </location>
</feature>
<sequence>MQKGKWILEAAFATAALASGSGYANTDSDSATRAFDVLAKVCAPDVHPKLLGRIGTVESGGNPYAIGVVGGHLLRQPRTKAEALATVAALEAGGWNYSMGLVQVNKFNLARYGRTPSDMFDPCRNLSTGSAILKDCYVRASKVYPGDDAAVRAALSCYYSGDFNRGRSYALKVAASAPLSDLKDVHPIGVVSDARPASESHSAGGKRSTADGPAEPRRDTWFTTYGDDDDDGVAPSERRRTEQGRE</sequence>
<comment type="caution">
    <text evidence="4">The sequence shown here is derived from an EMBL/GenBank/DDBJ whole genome shotgun (WGS) entry which is preliminary data.</text>
</comment>